<proteinExistence type="predicted"/>
<evidence type="ECO:0000313" key="1">
    <source>
        <dbReference type="EMBL" id="AIF09308.1"/>
    </source>
</evidence>
<name>A0A075H5S8_9EURY</name>
<accession>A0A075H5S8</accession>
<reference evidence="1" key="1">
    <citation type="journal article" date="2014" name="Genome Biol. Evol.">
        <title>Pangenome evidence for extensive interdomain horizontal transfer affecting lineage core and shell genes in uncultured planktonic thaumarchaeota and euryarchaeota.</title>
        <authorList>
            <person name="Deschamps P."/>
            <person name="Zivanovic Y."/>
            <person name="Moreira D."/>
            <person name="Rodriguez-Valera F."/>
            <person name="Lopez-Garcia P."/>
        </authorList>
    </citation>
    <scope>NUCLEOTIDE SEQUENCE</scope>
</reference>
<organism evidence="1">
    <name type="scientific">uncultured marine group II/III euryarchaeote KM3_35_H09</name>
    <dbReference type="NCBI Taxonomy" id="1456439"/>
    <lineage>
        <taxon>Archaea</taxon>
        <taxon>Methanobacteriati</taxon>
        <taxon>Methanobacteriota</taxon>
        <taxon>environmental samples</taxon>
    </lineage>
</organism>
<sequence>MGQEVQFEWNPPMDEFIDGNQVRDGTYLLRWSGIRTAGILHDREYQGSYSGCG</sequence>
<protein>
    <submittedName>
        <fullName evidence="1">Uncharacterized protein</fullName>
    </submittedName>
</protein>
<dbReference type="EMBL" id="KF900858">
    <property type="protein sequence ID" value="AIF09308.1"/>
    <property type="molecule type" value="Genomic_DNA"/>
</dbReference>
<dbReference type="AlphaFoldDB" id="A0A075H5S8"/>